<dbReference type="Proteomes" id="UP001189624">
    <property type="component" value="Chromosome 2"/>
</dbReference>
<keyword evidence="2" id="KW-1185">Reference proteome</keyword>
<sequence>MKPYSLLLLPDDCSAVKYSYSFLVEGKEDEAISLLSPPKDSDSGEAHSEKSNRWWVDIRIKLKLCNIYWNRGTLGDFVEIIFPLIRESLYVATLRQKIVNIFWMRLAIPQPKTTTKYVRSCNSWIKNNY</sequence>
<name>A0AA86S5A4_9FABA</name>
<reference evidence="1" key="1">
    <citation type="submission" date="2023-10" db="EMBL/GenBank/DDBJ databases">
        <authorList>
            <person name="Domelevo Entfellner J.-B."/>
        </authorList>
    </citation>
    <scope>NUCLEOTIDE SEQUENCE</scope>
</reference>
<proteinExistence type="predicted"/>
<evidence type="ECO:0000313" key="1">
    <source>
        <dbReference type="EMBL" id="CAJ1933871.1"/>
    </source>
</evidence>
<accession>A0AA86S5A4</accession>
<dbReference type="EMBL" id="OY731399">
    <property type="protein sequence ID" value="CAJ1933871.1"/>
    <property type="molecule type" value="Genomic_DNA"/>
</dbReference>
<gene>
    <name evidence="1" type="ORF">AYBTSS11_LOCUS6599</name>
</gene>
<protein>
    <submittedName>
        <fullName evidence="1">Uncharacterized protein</fullName>
    </submittedName>
</protein>
<organism evidence="1 2">
    <name type="scientific">Sphenostylis stenocarpa</name>
    <dbReference type="NCBI Taxonomy" id="92480"/>
    <lineage>
        <taxon>Eukaryota</taxon>
        <taxon>Viridiplantae</taxon>
        <taxon>Streptophyta</taxon>
        <taxon>Embryophyta</taxon>
        <taxon>Tracheophyta</taxon>
        <taxon>Spermatophyta</taxon>
        <taxon>Magnoliopsida</taxon>
        <taxon>eudicotyledons</taxon>
        <taxon>Gunneridae</taxon>
        <taxon>Pentapetalae</taxon>
        <taxon>rosids</taxon>
        <taxon>fabids</taxon>
        <taxon>Fabales</taxon>
        <taxon>Fabaceae</taxon>
        <taxon>Papilionoideae</taxon>
        <taxon>50 kb inversion clade</taxon>
        <taxon>NPAAA clade</taxon>
        <taxon>indigoferoid/millettioid clade</taxon>
        <taxon>Phaseoleae</taxon>
        <taxon>Sphenostylis</taxon>
    </lineage>
</organism>
<dbReference type="Gramene" id="rna-AYBTSS11_LOCUS6599">
    <property type="protein sequence ID" value="CAJ1933871.1"/>
    <property type="gene ID" value="gene-AYBTSS11_LOCUS6599"/>
</dbReference>
<evidence type="ECO:0000313" key="2">
    <source>
        <dbReference type="Proteomes" id="UP001189624"/>
    </source>
</evidence>
<dbReference type="AlphaFoldDB" id="A0AA86S5A4"/>